<comment type="caution">
    <text evidence="1">The sequence shown here is derived from an EMBL/GenBank/DDBJ whole genome shotgun (WGS) entry which is preliminary data.</text>
</comment>
<proteinExistence type="predicted"/>
<accession>A0A9R1V4U9</accession>
<name>A0A9R1V4U9_LACSA</name>
<evidence type="ECO:0000313" key="2">
    <source>
        <dbReference type="Proteomes" id="UP000235145"/>
    </source>
</evidence>
<evidence type="ECO:0008006" key="3">
    <source>
        <dbReference type="Google" id="ProtNLM"/>
    </source>
</evidence>
<keyword evidence="2" id="KW-1185">Reference proteome</keyword>
<protein>
    <recommendedName>
        <fullName evidence="3">Reverse transcriptase domain-containing protein</fullName>
    </recommendedName>
</protein>
<dbReference type="AlphaFoldDB" id="A0A9R1V4U9"/>
<reference evidence="1 2" key="1">
    <citation type="journal article" date="2017" name="Nat. Commun.">
        <title>Genome assembly with in vitro proximity ligation data and whole-genome triplication in lettuce.</title>
        <authorList>
            <person name="Reyes-Chin-Wo S."/>
            <person name="Wang Z."/>
            <person name="Yang X."/>
            <person name="Kozik A."/>
            <person name="Arikit S."/>
            <person name="Song C."/>
            <person name="Xia L."/>
            <person name="Froenicke L."/>
            <person name="Lavelle D.O."/>
            <person name="Truco M.J."/>
            <person name="Xia R."/>
            <person name="Zhu S."/>
            <person name="Xu C."/>
            <person name="Xu H."/>
            <person name="Xu X."/>
            <person name="Cox K."/>
            <person name="Korf I."/>
            <person name="Meyers B.C."/>
            <person name="Michelmore R.W."/>
        </authorList>
    </citation>
    <scope>NUCLEOTIDE SEQUENCE [LARGE SCALE GENOMIC DNA]</scope>
    <source>
        <strain evidence="2">cv. Salinas</strain>
        <tissue evidence="1">Seedlings</tissue>
    </source>
</reference>
<dbReference type="Proteomes" id="UP000235145">
    <property type="component" value="Unassembled WGS sequence"/>
</dbReference>
<dbReference type="PANTHER" id="PTHR31635:SF196">
    <property type="entry name" value="REVERSE TRANSCRIPTASE DOMAIN-CONTAINING PROTEIN-RELATED"/>
    <property type="match status" value="1"/>
</dbReference>
<evidence type="ECO:0000313" key="1">
    <source>
        <dbReference type="EMBL" id="KAJ0198281.1"/>
    </source>
</evidence>
<dbReference type="PANTHER" id="PTHR31635">
    <property type="entry name" value="REVERSE TRANSCRIPTASE DOMAIN-CONTAINING PROTEIN-RELATED"/>
    <property type="match status" value="1"/>
</dbReference>
<gene>
    <name evidence="1" type="ORF">LSAT_V11C700370580</name>
</gene>
<dbReference type="EMBL" id="NBSK02000007">
    <property type="protein sequence ID" value="KAJ0198281.1"/>
    <property type="molecule type" value="Genomic_DNA"/>
</dbReference>
<organism evidence="1 2">
    <name type="scientific">Lactuca sativa</name>
    <name type="common">Garden lettuce</name>
    <dbReference type="NCBI Taxonomy" id="4236"/>
    <lineage>
        <taxon>Eukaryota</taxon>
        <taxon>Viridiplantae</taxon>
        <taxon>Streptophyta</taxon>
        <taxon>Embryophyta</taxon>
        <taxon>Tracheophyta</taxon>
        <taxon>Spermatophyta</taxon>
        <taxon>Magnoliopsida</taxon>
        <taxon>eudicotyledons</taxon>
        <taxon>Gunneridae</taxon>
        <taxon>Pentapetalae</taxon>
        <taxon>asterids</taxon>
        <taxon>campanulids</taxon>
        <taxon>Asterales</taxon>
        <taxon>Asteraceae</taxon>
        <taxon>Cichorioideae</taxon>
        <taxon>Cichorieae</taxon>
        <taxon>Lactucinae</taxon>
        <taxon>Lactuca</taxon>
    </lineage>
</organism>
<sequence length="156" mass="18500">MREMFEKQFTIEEIQIPIWNCGNDKTLGAGSFAYKFLKNYREIFKVELYNLWKDFEESRLIGKGCNSSFTSLISKIPNHLYIKDYRPINLLECMYKILSKILDLRLKKVLRTIISQDQSMYMEGQSILDGSLLIDEIYTWAKKVPSSCRWREGQPY</sequence>